<feature type="DNA-binding region" description="H-T-H motif" evidence="4">
    <location>
        <begin position="39"/>
        <end position="58"/>
    </location>
</feature>
<dbReference type="PROSITE" id="PS50977">
    <property type="entry name" value="HTH_TETR_2"/>
    <property type="match status" value="1"/>
</dbReference>
<keyword evidence="7" id="KW-1185">Reference proteome</keyword>
<accession>A0A1H1SQ57</accession>
<gene>
    <name evidence="6" type="ORF">SAMN05444158_2252</name>
</gene>
<keyword evidence="2 4" id="KW-0238">DNA-binding</keyword>
<evidence type="ECO:0000256" key="1">
    <source>
        <dbReference type="ARBA" id="ARBA00023015"/>
    </source>
</evidence>
<dbReference type="Gene3D" id="1.10.357.10">
    <property type="entry name" value="Tetracycline Repressor, domain 2"/>
    <property type="match status" value="1"/>
</dbReference>
<evidence type="ECO:0000313" key="7">
    <source>
        <dbReference type="Proteomes" id="UP000243904"/>
    </source>
</evidence>
<dbReference type="InterPro" id="IPR036271">
    <property type="entry name" value="Tet_transcr_reg_TetR-rel_C_sf"/>
</dbReference>
<proteinExistence type="predicted"/>
<name>A0A1H1SQ57_9BRAD</name>
<evidence type="ECO:0000256" key="2">
    <source>
        <dbReference type="ARBA" id="ARBA00023125"/>
    </source>
</evidence>
<dbReference type="InterPro" id="IPR011075">
    <property type="entry name" value="TetR_C"/>
</dbReference>
<sequence length="206" mass="22976">MGDAMTVKKAIRRRGSALEEAILETAWAELLDHGYVNFTMEAVAKRAGTSRPVLSRRWPTRAEFAVAAIGHYIQKNPVSVPDLGSVRDELAMLLQKFSERGASTITKVLFSMRDYFVETNSSLADLRSKLEGRRTVEEVLQRGVRRGEIDPSKLTKRIASLPLDLGRHEVFMTHKPVPRAVIAEILDTIFLPLVATKKGARGGHRN</sequence>
<dbReference type="EMBL" id="LT629750">
    <property type="protein sequence ID" value="SDS50147.1"/>
    <property type="molecule type" value="Genomic_DNA"/>
</dbReference>
<dbReference type="InterPro" id="IPR050109">
    <property type="entry name" value="HTH-type_TetR-like_transc_reg"/>
</dbReference>
<dbReference type="GO" id="GO:0003700">
    <property type="term" value="F:DNA-binding transcription factor activity"/>
    <property type="evidence" value="ECO:0007669"/>
    <property type="project" value="TreeGrafter"/>
</dbReference>
<evidence type="ECO:0000256" key="4">
    <source>
        <dbReference type="PROSITE-ProRule" id="PRU00335"/>
    </source>
</evidence>
<keyword evidence="3" id="KW-0804">Transcription</keyword>
<protein>
    <submittedName>
        <fullName evidence="6">Transcriptional regulator, TetR family</fullName>
    </submittedName>
</protein>
<dbReference type="Pfam" id="PF00440">
    <property type="entry name" value="TetR_N"/>
    <property type="match status" value="1"/>
</dbReference>
<dbReference type="PANTHER" id="PTHR30055">
    <property type="entry name" value="HTH-TYPE TRANSCRIPTIONAL REGULATOR RUTR"/>
    <property type="match status" value="1"/>
</dbReference>
<dbReference type="GO" id="GO:0000976">
    <property type="term" value="F:transcription cis-regulatory region binding"/>
    <property type="evidence" value="ECO:0007669"/>
    <property type="project" value="TreeGrafter"/>
</dbReference>
<keyword evidence="1" id="KW-0805">Transcription regulation</keyword>
<evidence type="ECO:0000313" key="6">
    <source>
        <dbReference type="EMBL" id="SDS50147.1"/>
    </source>
</evidence>
<reference evidence="7" key="1">
    <citation type="submission" date="2016-10" db="EMBL/GenBank/DDBJ databases">
        <authorList>
            <person name="Varghese N."/>
            <person name="Submissions S."/>
        </authorList>
    </citation>
    <scope>NUCLEOTIDE SEQUENCE [LARGE SCALE GENOMIC DNA]</scope>
    <source>
        <strain evidence="7">GAS369</strain>
    </source>
</reference>
<dbReference type="PANTHER" id="PTHR30055:SF148">
    <property type="entry name" value="TETR-FAMILY TRANSCRIPTIONAL REGULATOR"/>
    <property type="match status" value="1"/>
</dbReference>
<dbReference type="InterPro" id="IPR009057">
    <property type="entry name" value="Homeodomain-like_sf"/>
</dbReference>
<evidence type="ECO:0000259" key="5">
    <source>
        <dbReference type="PROSITE" id="PS50977"/>
    </source>
</evidence>
<dbReference type="SUPFAM" id="SSF46689">
    <property type="entry name" value="Homeodomain-like"/>
    <property type="match status" value="1"/>
</dbReference>
<organism evidence="6 7">
    <name type="scientific">Bradyrhizobium canariense</name>
    <dbReference type="NCBI Taxonomy" id="255045"/>
    <lineage>
        <taxon>Bacteria</taxon>
        <taxon>Pseudomonadati</taxon>
        <taxon>Pseudomonadota</taxon>
        <taxon>Alphaproteobacteria</taxon>
        <taxon>Hyphomicrobiales</taxon>
        <taxon>Nitrobacteraceae</taxon>
        <taxon>Bradyrhizobium</taxon>
    </lineage>
</organism>
<feature type="domain" description="HTH tetR-type" evidence="5">
    <location>
        <begin position="16"/>
        <end position="76"/>
    </location>
</feature>
<dbReference type="AlphaFoldDB" id="A0A1H1SQ57"/>
<evidence type="ECO:0000256" key="3">
    <source>
        <dbReference type="ARBA" id="ARBA00023163"/>
    </source>
</evidence>
<dbReference type="SUPFAM" id="SSF48498">
    <property type="entry name" value="Tetracyclin repressor-like, C-terminal domain"/>
    <property type="match status" value="1"/>
</dbReference>
<dbReference type="Pfam" id="PF16859">
    <property type="entry name" value="TetR_C_11"/>
    <property type="match status" value="1"/>
</dbReference>
<dbReference type="Proteomes" id="UP000243904">
    <property type="component" value="Chromosome I"/>
</dbReference>
<dbReference type="InterPro" id="IPR001647">
    <property type="entry name" value="HTH_TetR"/>
</dbReference>
<dbReference type="Gene3D" id="1.10.10.60">
    <property type="entry name" value="Homeodomain-like"/>
    <property type="match status" value="1"/>
</dbReference>